<protein>
    <recommendedName>
        <fullName evidence="3">FlgD Ig-like domain-containing protein</fullName>
    </recommendedName>
</protein>
<accession>A0A1M3KX88</accession>
<organism evidence="1 2">
    <name type="scientific">Candidatus Kapaibacterium thiocyanatum</name>
    <dbReference type="NCBI Taxonomy" id="1895771"/>
    <lineage>
        <taxon>Bacteria</taxon>
        <taxon>Pseudomonadati</taxon>
        <taxon>Candidatus Kapaibacteriota</taxon>
        <taxon>Candidatus Kapaibacteriia</taxon>
        <taxon>Candidatus Kapaibacteriales</taxon>
        <taxon>Candidatus Kapaibacteriaceae</taxon>
        <taxon>Candidatus Kapaibacterium</taxon>
    </lineage>
</organism>
<gene>
    <name evidence="1" type="ORF">BGO89_10770</name>
</gene>
<evidence type="ECO:0000313" key="2">
    <source>
        <dbReference type="Proteomes" id="UP000184233"/>
    </source>
</evidence>
<reference evidence="1 2" key="1">
    <citation type="submission" date="2016-09" db="EMBL/GenBank/DDBJ databases">
        <title>Genome-resolved meta-omics ties microbial dynamics to process performance in biotechnology for thiocyanate degradation.</title>
        <authorList>
            <person name="Kantor R.S."/>
            <person name="Huddy R.J."/>
            <person name="Iyer R."/>
            <person name="Thomas B.C."/>
            <person name="Brown C.T."/>
            <person name="Anantharaman K."/>
            <person name="Tringe S."/>
            <person name="Hettich R.L."/>
            <person name="Harrison S.T."/>
            <person name="Banfield J.F."/>
        </authorList>
    </citation>
    <scope>NUCLEOTIDE SEQUENCE [LARGE SCALE GENOMIC DNA]</scope>
    <source>
        <strain evidence="1">59-99</strain>
    </source>
</reference>
<evidence type="ECO:0008006" key="3">
    <source>
        <dbReference type="Google" id="ProtNLM"/>
    </source>
</evidence>
<sequence length="264" mass="29753">MMIVQHIVPSLRIRRMIATTFVVLVMSFLPVLSQQQGGSIMLQPRVVTPAEFITGDTVHQEGRLNVPGEVTIRFTPEQDTAYREALRTNISSSLRFTIATRTLSSILRTATAFHREPSPWEAAMRTMDIPTAMFIPSGQQVVQQQINVANSMYVPGVLMRPMGTGNAMINFSDIGRFFGLSEDISPRIRYFVDETIEVHIVVYSTQARIIATVFRGIQGPGTYEIVWNGRDERGKIVSNGDYIAEVRLGNERLTRKRIVWPPQN</sequence>
<dbReference type="Proteomes" id="UP000184233">
    <property type="component" value="Unassembled WGS sequence"/>
</dbReference>
<comment type="caution">
    <text evidence="1">The sequence shown here is derived from an EMBL/GenBank/DDBJ whole genome shotgun (WGS) entry which is preliminary data.</text>
</comment>
<dbReference type="EMBL" id="MKVH01000024">
    <property type="protein sequence ID" value="OJX56993.1"/>
    <property type="molecule type" value="Genomic_DNA"/>
</dbReference>
<proteinExistence type="predicted"/>
<evidence type="ECO:0000313" key="1">
    <source>
        <dbReference type="EMBL" id="OJX56993.1"/>
    </source>
</evidence>
<dbReference type="AlphaFoldDB" id="A0A1M3KX88"/>
<dbReference type="Gene3D" id="2.60.40.4070">
    <property type="match status" value="1"/>
</dbReference>
<dbReference type="STRING" id="1895771.BGO89_10770"/>
<name>A0A1M3KX88_9BACT</name>